<accession>A0AAU7LWA0</accession>
<organism evidence="2">
    <name type="scientific">Polaromonas hydrogenivorans</name>
    <dbReference type="NCBI Taxonomy" id="335476"/>
    <lineage>
        <taxon>Bacteria</taxon>
        <taxon>Pseudomonadati</taxon>
        <taxon>Pseudomonadota</taxon>
        <taxon>Betaproteobacteria</taxon>
        <taxon>Burkholderiales</taxon>
        <taxon>Comamonadaceae</taxon>
        <taxon>Polaromonas</taxon>
    </lineage>
</organism>
<dbReference type="NCBIfam" id="TIGR03165">
    <property type="entry name" value="F1F0_chp_2"/>
    <property type="match status" value="1"/>
</dbReference>
<keyword evidence="1" id="KW-1133">Transmembrane helix</keyword>
<dbReference type="AlphaFoldDB" id="A0AAU7LWA0"/>
<sequence>MTMNETLALVLAWIAGGALGAIFFGGLWWTVRKSLLSSQPALWVFASLLLRMGLTMTGFYVVSGGDWRRLLACLAGFVMARQVVTRLTRPLDARQALSDQEARRAP</sequence>
<keyword evidence="1" id="KW-0812">Transmembrane</keyword>
<reference evidence="2" key="1">
    <citation type="submission" date="2024-05" db="EMBL/GenBank/DDBJ databases">
        <authorList>
            <person name="Bunk B."/>
            <person name="Swiderski J."/>
            <person name="Sproer C."/>
            <person name="Thiel V."/>
        </authorList>
    </citation>
    <scope>NUCLEOTIDE SEQUENCE</scope>
    <source>
        <strain evidence="2">DSM 17735</strain>
    </source>
</reference>
<name>A0AAU7LWA0_9BURK</name>
<dbReference type="Pfam" id="PF12966">
    <property type="entry name" value="AtpR"/>
    <property type="match status" value="1"/>
</dbReference>
<keyword evidence="1" id="KW-0472">Membrane</keyword>
<feature type="transmembrane region" description="Helical" evidence="1">
    <location>
        <begin position="41"/>
        <end position="61"/>
    </location>
</feature>
<dbReference type="InterPro" id="IPR017581">
    <property type="entry name" value="AtpR-like"/>
</dbReference>
<feature type="transmembrane region" description="Helical" evidence="1">
    <location>
        <begin position="6"/>
        <end position="29"/>
    </location>
</feature>
<dbReference type="RefSeq" id="WP_349281204.1">
    <property type="nucleotide sequence ID" value="NZ_CBCSCU010000004.1"/>
</dbReference>
<evidence type="ECO:0000313" key="2">
    <source>
        <dbReference type="EMBL" id="XBP71857.1"/>
    </source>
</evidence>
<dbReference type="EMBL" id="CP157675">
    <property type="protein sequence ID" value="XBP71857.1"/>
    <property type="molecule type" value="Genomic_DNA"/>
</dbReference>
<proteinExistence type="predicted"/>
<protein>
    <submittedName>
        <fullName evidence="2">ATP synthase subunit I</fullName>
    </submittedName>
</protein>
<gene>
    <name evidence="2" type="ORF">ABLV49_08705</name>
</gene>
<evidence type="ECO:0000256" key="1">
    <source>
        <dbReference type="SAM" id="Phobius"/>
    </source>
</evidence>